<accession>A0A510GAV1</accession>
<dbReference type="EMBL" id="AP019563">
    <property type="protein sequence ID" value="BBJ30989.1"/>
    <property type="molecule type" value="Genomic_DNA"/>
</dbReference>
<dbReference type="KEGG" id="ras:RAS_00980"/>
<dbReference type="Proteomes" id="UP000321183">
    <property type="component" value="Chromosome"/>
</dbReference>
<gene>
    <name evidence="1" type="ORF">RAS_00980</name>
</gene>
<reference evidence="1 2" key="1">
    <citation type="submission" date="2019-04" db="EMBL/GenBank/DDBJ databases">
        <title>Draft genome sequence of Rickettsia asiatica Maytaro1284.</title>
        <authorList>
            <person name="Thu M."/>
            <person name="Qiu Y."/>
            <person name="Nakao R."/>
        </authorList>
    </citation>
    <scope>NUCLEOTIDE SEQUENCE [LARGE SCALE GENOMIC DNA]</scope>
    <source>
        <strain evidence="1 2">Maytaro1284</strain>
    </source>
</reference>
<evidence type="ECO:0000313" key="2">
    <source>
        <dbReference type="Proteomes" id="UP000321183"/>
    </source>
</evidence>
<organism evidence="1 2">
    <name type="scientific">Rickettsia asiatica</name>
    <dbReference type="NCBI Taxonomy" id="238800"/>
    <lineage>
        <taxon>Bacteria</taxon>
        <taxon>Pseudomonadati</taxon>
        <taxon>Pseudomonadota</taxon>
        <taxon>Alphaproteobacteria</taxon>
        <taxon>Rickettsiales</taxon>
        <taxon>Rickettsiaceae</taxon>
        <taxon>Rickettsieae</taxon>
        <taxon>Rickettsia</taxon>
        <taxon>spotted fever group</taxon>
    </lineage>
</organism>
<evidence type="ECO:0000313" key="1">
    <source>
        <dbReference type="EMBL" id="BBJ30989.1"/>
    </source>
</evidence>
<sequence length="98" mass="11376">MVENFDKKKAEKQLKINPYNDAMRDSKAHFLDKMVKAEKAAEGYKTALKIEQQAKEAGVSLDKDAMRRLEKIKSRYMEADKKAKFQKLQSDQAHKTNQ</sequence>
<proteinExistence type="predicted"/>
<keyword evidence="2" id="KW-1185">Reference proteome</keyword>
<protein>
    <submittedName>
        <fullName evidence="1">Uncharacterized protein</fullName>
    </submittedName>
</protein>
<dbReference type="AlphaFoldDB" id="A0A510GAV1"/>
<dbReference type="RefSeq" id="WP_232049246.1">
    <property type="nucleotide sequence ID" value="NZ_AP019563.1"/>
</dbReference>
<name>A0A510GAV1_9RICK</name>